<proteinExistence type="predicted"/>
<dbReference type="RefSeq" id="WP_138196536.1">
    <property type="nucleotide sequence ID" value="NZ_VCIW01000017.1"/>
</dbReference>
<dbReference type="EMBL" id="VCIW01000017">
    <property type="protein sequence ID" value="TLS50052.1"/>
    <property type="molecule type" value="Genomic_DNA"/>
</dbReference>
<gene>
    <name evidence="2" type="ORF">FE782_22205</name>
</gene>
<dbReference type="Gene3D" id="2.30.130.30">
    <property type="entry name" value="Hypothetical protein"/>
    <property type="match status" value="1"/>
</dbReference>
<dbReference type="OrthoDB" id="2719516at2"/>
<dbReference type="AlphaFoldDB" id="A0A5R9G144"/>
<dbReference type="InterPro" id="IPR015947">
    <property type="entry name" value="PUA-like_sf"/>
</dbReference>
<dbReference type="InterPro" id="IPR007374">
    <property type="entry name" value="ASCH_domain"/>
</dbReference>
<evidence type="ECO:0000259" key="1">
    <source>
        <dbReference type="Pfam" id="PF04266"/>
    </source>
</evidence>
<comment type="caution">
    <text evidence="2">The sequence shown here is derived from an EMBL/GenBank/DDBJ whole genome shotgun (WGS) entry which is preliminary data.</text>
</comment>
<organism evidence="2 3">
    <name type="scientific">Paenibacillus antri</name>
    <dbReference type="NCBI Taxonomy" id="2582848"/>
    <lineage>
        <taxon>Bacteria</taxon>
        <taxon>Bacillati</taxon>
        <taxon>Bacillota</taxon>
        <taxon>Bacilli</taxon>
        <taxon>Bacillales</taxon>
        <taxon>Paenibacillaceae</taxon>
        <taxon>Paenibacillus</taxon>
    </lineage>
</organism>
<dbReference type="CDD" id="cd06552">
    <property type="entry name" value="ASCH_yqfb_like"/>
    <property type="match status" value="1"/>
</dbReference>
<reference evidence="2 3" key="1">
    <citation type="submission" date="2019-05" db="EMBL/GenBank/DDBJ databases">
        <authorList>
            <person name="Narsing Rao M.P."/>
            <person name="Li W.J."/>
        </authorList>
    </citation>
    <scope>NUCLEOTIDE SEQUENCE [LARGE SCALE GENOMIC DNA]</scope>
    <source>
        <strain evidence="2 3">SYSU_K30003</strain>
    </source>
</reference>
<keyword evidence="3" id="KW-1185">Reference proteome</keyword>
<feature type="domain" description="ASCH" evidence="1">
    <location>
        <begin position="29"/>
        <end position="112"/>
    </location>
</feature>
<protein>
    <submittedName>
        <fullName evidence="2">ASCH domain-containing protein</fullName>
    </submittedName>
</protein>
<accession>A0A5R9G144</accession>
<dbReference type="Pfam" id="PF04266">
    <property type="entry name" value="ASCH"/>
    <property type="match status" value="1"/>
</dbReference>
<evidence type="ECO:0000313" key="2">
    <source>
        <dbReference type="EMBL" id="TLS50052.1"/>
    </source>
</evidence>
<dbReference type="SUPFAM" id="SSF88697">
    <property type="entry name" value="PUA domain-like"/>
    <property type="match status" value="1"/>
</dbReference>
<dbReference type="Proteomes" id="UP000309676">
    <property type="component" value="Unassembled WGS sequence"/>
</dbReference>
<evidence type="ECO:0000313" key="3">
    <source>
        <dbReference type="Proteomes" id="UP000309676"/>
    </source>
</evidence>
<name>A0A5R9G144_9BACL</name>
<sequence length="114" mass="13079">MSEVEAQDVLPPKTCSIEKLVTKEADIRKVLAGTKTATRRNGRYADVGETMSLQGRDFVVERVYRQSLGDLTDAHARQEGYDSVEEYKQAILSYHPGMPWLPHMKVWVHEFREV</sequence>